<evidence type="ECO:0000313" key="5">
    <source>
        <dbReference type="EMBL" id="GAP40659.1"/>
    </source>
</evidence>
<dbReference type="GO" id="GO:0003700">
    <property type="term" value="F:DNA-binding transcription factor activity"/>
    <property type="evidence" value="ECO:0007669"/>
    <property type="project" value="InterPro"/>
</dbReference>
<evidence type="ECO:0000313" key="6">
    <source>
        <dbReference type="Proteomes" id="UP000053370"/>
    </source>
</evidence>
<feature type="domain" description="HTH gntR-type" evidence="4">
    <location>
        <begin position="9"/>
        <end position="77"/>
    </location>
</feature>
<dbReference type="InterPro" id="IPR036388">
    <property type="entry name" value="WH-like_DNA-bd_sf"/>
</dbReference>
<dbReference type="SMART" id="SM00345">
    <property type="entry name" value="HTH_GNTR"/>
    <property type="match status" value="1"/>
</dbReference>
<gene>
    <name evidence="5" type="ORF">ATC1_13638</name>
</gene>
<keyword evidence="2 5" id="KW-0238">DNA-binding</keyword>
<reference evidence="5" key="1">
    <citation type="journal article" date="2015" name="Genome Announc.">
        <title>Draft Genome Sequence of Anaerolineae Strain TC1, a Novel Isolate from a Methanogenic Wastewater Treatment System.</title>
        <authorList>
            <person name="Matsuura N."/>
            <person name="Tourlousse D.M."/>
            <person name="Sun L."/>
            <person name="Toyonaga M."/>
            <person name="Kuroda K."/>
            <person name="Ohashi A."/>
            <person name="Cruz R."/>
            <person name="Yamaguchi T."/>
            <person name="Sekiguchi Y."/>
        </authorList>
    </citation>
    <scope>NUCLEOTIDE SEQUENCE [LARGE SCALE GENOMIC DNA]</scope>
    <source>
        <strain evidence="5">TC1</strain>
    </source>
</reference>
<dbReference type="STRING" id="1678840.ATC1_13638"/>
<dbReference type="InterPro" id="IPR011711">
    <property type="entry name" value="GntR_C"/>
</dbReference>
<dbReference type="SUPFAM" id="SSF48008">
    <property type="entry name" value="GntR ligand-binding domain-like"/>
    <property type="match status" value="1"/>
</dbReference>
<evidence type="ECO:0000256" key="1">
    <source>
        <dbReference type="ARBA" id="ARBA00023015"/>
    </source>
</evidence>
<dbReference type="PRINTS" id="PR00035">
    <property type="entry name" value="HTHGNTR"/>
</dbReference>
<protein>
    <submittedName>
        <fullName evidence="5">DNA-binding transcriptional regulator, FadR family</fullName>
    </submittedName>
</protein>
<accession>A0A0S7BW05</accession>
<dbReference type="Proteomes" id="UP000053370">
    <property type="component" value="Unassembled WGS sequence"/>
</dbReference>
<evidence type="ECO:0000256" key="3">
    <source>
        <dbReference type="ARBA" id="ARBA00023163"/>
    </source>
</evidence>
<dbReference type="SUPFAM" id="SSF46785">
    <property type="entry name" value="Winged helix' DNA-binding domain"/>
    <property type="match status" value="1"/>
</dbReference>
<dbReference type="Gene3D" id="1.20.120.530">
    <property type="entry name" value="GntR ligand-binding domain-like"/>
    <property type="match status" value="1"/>
</dbReference>
<dbReference type="CDD" id="cd07377">
    <property type="entry name" value="WHTH_GntR"/>
    <property type="match status" value="1"/>
</dbReference>
<dbReference type="InterPro" id="IPR000524">
    <property type="entry name" value="Tscrpt_reg_HTH_GntR"/>
</dbReference>
<organism evidence="5">
    <name type="scientific">Flexilinea flocculi</name>
    <dbReference type="NCBI Taxonomy" id="1678840"/>
    <lineage>
        <taxon>Bacteria</taxon>
        <taxon>Bacillati</taxon>
        <taxon>Chloroflexota</taxon>
        <taxon>Anaerolineae</taxon>
        <taxon>Anaerolineales</taxon>
        <taxon>Anaerolineaceae</taxon>
        <taxon>Flexilinea</taxon>
    </lineage>
</organism>
<dbReference type="OrthoDB" id="9799482at2"/>
<name>A0A0S7BW05_9CHLR</name>
<evidence type="ECO:0000259" key="4">
    <source>
        <dbReference type="PROSITE" id="PS50949"/>
    </source>
</evidence>
<dbReference type="Pfam" id="PF07729">
    <property type="entry name" value="FCD"/>
    <property type="match status" value="1"/>
</dbReference>
<dbReference type="PANTHER" id="PTHR43537:SF5">
    <property type="entry name" value="UXU OPERON TRANSCRIPTIONAL REGULATOR"/>
    <property type="match status" value="1"/>
</dbReference>
<dbReference type="SMART" id="SM00895">
    <property type="entry name" value="FCD"/>
    <property type="match status" value="1"/>
</dbReference>
<dbReference type="PROSITE" id="PS50949">
    <property type="entry name" value="HTH_GNTR"/>
    <property type="match status" value="1"/>
</dbReference>
<dbReference type="GO" id="GO:0003677">
    <property type="term" value="F:DNA binding"/>
    <property type="evidence" value="ECO:0007669"/>
    <property type="project" value="UniProtKB-KW"/>
</dbReference>
<dbReference type="InterPro" id="IPR008920">
    <property type="entry name" value="TF_FadR/GntR_C"/>
</dbReference>
<dbReference type="AlphaFoldDB" id="A0A0S7BW05"/>
<dbReference type="Pfam" id="PF00392">
    <property type="entry name" value="GntR"/>
    <property type="match status" value="1"/>
</dbReference>
<proteinExistence type="predicted"/>
<dbReference type="RefSeq" id="WP_062280287.1">
    <property type="nucleotide sequence ID" value="NZ_DF968181.1"/>
</dbReference>
<keyword evidence="6" id="KW-1185">Reference proteome</keyword>
<dbReference type="EMBL" id="DF968181">
    <property type="protein sequence ID" value="GAP40659.1"/>
    <property type="molecule type" value="Genomic_DNA"/>
</dbReference>
<dbReference type="PANTHER" id="PTHR43537">
    <property type="entry name" value="TRANSCRIPTIONAL REGULATOR, GNTR FAMILY"/>
    <property type="match status" value="1"/>
</dbReference>
<sequence length="229" mass="26247">MEIEKIKRVNIGDQVYEKLQKMIFDGNWKSGDKLPSENVLAESFGVSRMTIRQELQKLVAIGLVETRIGEGSYVKELSFATSYVNGMIPALYLSDRSVLDAMEFRIMTEVETAGIAAEIATEEDVDHLKKCYEKMMNNIDNIEEYVKLDFHFHRLICSIAGNSIVIQVHYLLRNVLQDVILNLTKKIGPSNGIEYHALIIRAIEQKDGEAARKYMKEHLMKTIELYQLE</sequence>
<keyword evidence="1" id="KW-0805">Transcription regulation</keyword>
<evidence type="ECO:0000256" key="2">
    <source>
        <dbReference type="ARBA" id="ARBA00023125"/>
    </source>
</evidence>
<keyword evidence="3" id="KW-0804">Transcription</keyword>
<dbReference type="InterPro" id="IPR036390">
    <property type="entry name" value="WH_DNA-bd_sf"/>
</dbReference>
<dbReference type="Gene3D" id="1.10.10.10">
    <property type="entry name" value="Winged helix-like DNA-binding domain superfamily/Winged helix DNA-binding domain"/>
    <property type="match status" value="1"/>
</dbReference>